<evidence type="ECO:0000313" key="2">
    <source>
        <dbReference type="Proteomes" id="UP000078237"/>
    </source>
</evidence>
<dbReference type="OrthoDB" id="424302at2759"/>
<protein>
    <submittedName>
        <fullName evidence="1">Uncharacterized protein</fullName>
    </submittedName>
</protein>
<dbReference type="AlphaFoldDB" id="A0A175W7Z0"/>
<keyword evidence="2" id="KW-1185">Reference proteome</keyword>
<dbReference type="VEuPathDB" id="FungiDB:MMYC01_203752"/>
<gene>
    <name evidence="1" type="ORF">MMYC01_203752</name>
</gene>
<evidence type="ECO:0000313" key="1">
    <source>
        <dbReference type="EMBL" id="KXX79908.1"/>
    </source>
</evidence>
<proteinExistence type="predicted"/>
<sequence length="86" mass="9927">MDVDGTPATFLRSVKLVGQRREVKQEPFSFQLRGELAEAMLLRVELEFMGHYGEPGLEVAMEGEGEEWEFVLEYNPYTGEWKTNKV</sequence>
<reference evidence="1 2" key="1">
    <citation type="journal article" date="2016" name="Genome Announc.">
        <title>Genome Sequence of Madurella mycetomatis mm55, Isolated from a Human Mycetoma Case in Sudan.</title>
        <authorList>
            <person name="Smit S."/>
            <person name="Derks M.F."/>
            <person name="Bervoets S."/>
            <person name="Fahal A."/>
            <person name="van Leeuwen W."/>
            <person name="van Belkum A."/>
            <person name="van de Sande W.W."/>
        </authorList>
    </citation>
    <scope>NUCLEOTIDE SEQUENCE [LARGE SCALE GENOMIC DNA]</scope>
    <source>
        <strain evidence="2">mm55</strain>
    </source>
</reference>
<comment type="caution">
    <text evidence="1">The sequence shown here is derived from an EMBL/GenBank/DDBJ whole genome shotgun (WGS) entry which is preliminary data.</text>
</comment>
<accession>A0A175W7Z0</accession>
<dbReference type="Proteomes" id="UP000078237">
    <property type="component" value="Unassembled WGS sequence"/>
</dbReference>
<name>A0A175W7Z0_9PEZI</name>
<organism evidence="1 2">
    <name type="scientific">Madurella mycetomatis</name>
    <dbReference type="NCBI Taxonomy" id="100816"/>
    <lineage>
        <taxon>Eukaryota</taxon>
        <taxon>Fungi</taxon>
        <taxon>Dikarya</taxon>
        <taxon>Ascomycota</taxon>
        <taxon>Pezizomycotina</taxon>
        <taxon>Sordariomycetes</taxon>
        <taxon>Sordariomycetidae</taxon>
        <taxon>Sordariales</taxon>
        <taxon>Sordariales incertae sedis</taxon>
        <taxon>Madurella</taxon>
    </lineage>
</organism>
<dbReference type="EMBL" id="LCTW02000074">
    <property type="protein sequence ID" value="KXX79908.1"/>
    <property type="molecule type" value="Genomic_DNA"/>
</dbReference>
<dbReference type="STRING" id="100816.A0A175W7Z0"/>